<dbReference type="Gene3D" id="3.40.50.2300">
    <property type="match status" value="1"/>
</dbReference>
<dbReference type="InterPro" id="IPR011006">
    <property type="entry name" value="CheY-like_superfamily"/>
</dbReference>
<dbReference type="AlphaFoldDB" id="A0A6G7CQN5"/>
<reference evidence="3 4" key="1">
    <citation type="submission" date="2020-02" db="EMBL/GenBank/DDBJ databases">
        <title>A complete genome of a marine bacterium Vibrio sp. ZWAL4003 isolated from the mangrove sediment with the ability to degrade polysaccharides.</title>
        <authorList>
            <person name="Wu J."/>
            <person name="Qu W."/>
            <person name="Zeng R."/>
        </authorList>
    </citation>
    <scope>NUCLEOTIDE SEQUENCE [LARGE SCALE GENOMIC DNA]</scope>
    <source>
        <strain evidence="3 4">ZWAL4003</strain>
    </source>
</reference>
<keyword evidence="4" id="KW-1185">Reference proteome</keyword>
<dbReference type="PANTHER" id="PTHR43228:SF1">
    <property type="entry name" value="TWO-COMPONENT RESPONSE REGULATOR ARR22"/>
    <property type="match status" value="1"/>
</dbReference>
<proteinExistence type="predicted"/>
<dbReference type="RefSeq" id="WP_165314016.1">
    <property type="nucleotide sequence ID" value="NZ_CP049332.1"/>
</dbReference>
<evidence type="ECO:0000256" key="1">
    <source>
        <dbReference type="PROSITE-ProRule" id="PRU00169"/>
    </source>
</evidence>
<gene>
    <name evidence="3" type="ORF">G5S32_20645</name>
</gene>
<organism evidence="3 4">
    <name type="scientific">Vibrio ziniensis</name>
    <dbReference type="NCBI Taxonomy" id="2711221"/>
    <lineage>
        <taxon>Bacteria</taxon>
        <taxon>Pseudomonadati</taxon>
        <taxon>Pseudomonadota</taxon>
        <taxon>Gammaproteobacteria</taxon>
        <taxon>Vibrionales</taxon>
        <taxon>Vibrionaceae</taxon>
        <taxon>Vibrio</taxon>
    </lineage>
</organism>
<evidence type="ECO:0000313" key="3">
    <source>
        <dbReference type="EMBL" id="QIH44356.1"/>
    </source>
</evidence>
<protein>
    <submittedName>
        <fullName evidence="3">Response regulator</fullName>
    </submittedName>
</protein>
<feature type="modified residue" description="4-aspartylphosphate" evidence="1">
    <location>
        <position position="64"/>
    </location>
</feature>
<dbReference type="Pfam" id="PF00072">
    <property type="entry name" value="Response_reg"/>
    <property type="match status" value="1"/>
</dbReference>
<dbReference type="SMART" id="SM00448">
    <property type="entry name" value="REC"/>
    <property type="match status" value="1"/>
</dbReference>
<dbReference type="EMBL" id="CP049332">
    <property type="protein sequence ID" value="QIH44356.1"/>
    <property type="molecule type" value="Genomic_DNA"/>
</dbReference>
<dbReference type="PROSITE" id="PS50110">
    <property type="entry name" value="RESPONSE_REGULATORY"/>
    <property type="match status" value="1"/>
</dbReference>
<dbReference type="SUPFAM" id="SSF52172">
    <property type="entry name" value="CheY-like"/>
    <property type="match status" value="1"/>
</dbReference>
<feature type="domain" description="Response regulatory" evidence="2">
    <location>
        <begin position="12"/>
        <end position="133"/>
    </location>
</feature>
<dbReference type="Proteomes" id="UP000503003">
    <property type="component" value="Chromosome 2"/>
</dbReference>
<dbReference type="PANTHER" id="PTHR43228">
    <property type="entry name" value="TWO-COMPONENT RESPONSE REGULATOR"/>
    <property type="match status" value="1"/>
</dbReference>
<dbReference type="InterPro" id="IPR001789">
    <property type="entry name" value="Sig_transdc_resp-reg_receiver"/>
</dbReference>
<evidence type="ECO:0000259" key="2">
    <source>
        <dbReference type="PROSITE" id="PS50110"/>
    </source>
</evidence>
<dbReference type="KEGG" id="vzi:G5S32_20645"/>
<evidence type="ECO:0000313" key="4">
    <source>
        <dbReference type="Proteomes" id="UP000503003"/>
    </source>
</evidence>
<keyword evidence="1" id="KW-0597">Phosphoprotein</keyword>
<dbReference type="GO" id="GO:0000160">
    <property type="term" value="P:phosphorelay signal transduction system"/>
    <property type="evidence" value="ECO:0007669"/>
    <property type="project" value="InterPro"/>
</dbReference>
<accession>A0A6G7CQN5</accession>
<name>A0A6G7CQN5_9VIBR</name>
<sequence length="549" mass="63386">MQFGPQIIANAKVLVADDSPLILTDMKRLLRDMGFSSVRVFTAKDSKSLFKKLNEEQMDVIICDYNFGDDLNGKQIYEEICHLGLIPPWCAFIMLTGEKQLETVKAIVELEPDEYIIKPYTATVVKNRILRAVARKHALKELYELPKDSDIEKIESTFVDAEKTHSKYTPYVKRLYAETLIQCGYFYQGKLVYADLYTHSKSSWVMAGLLNACILNKDYDEANRLYNEWDKANIDRSALVHELKSKLCLIKGEVGKALLEIDRSLIKSTSMDRLYCYANLSEIHLQYKKSFQQFSSYRLSAYRTHRETNDIHVNVIRNLLLSTQPKQDDVLRVISATKQEMKKIKCAETDDEYHVLNELFHAHLEYIAGNNKRFLARLSHSIYKLEQRSKATALYCAKLALLAQQPELCQWVISRLPKWDENQTDWNHLFLLAQRRVLEHECMLATQEIENMLSTINQTIRDNSVDGANVAFQYFQQRDGCHHAALSMLSAMEKAFPKGLASNQVRELIFECEKILMDSPILNKSDRLVAKKKSDAAKQAFNRRFANVC</sequence>
<dbReference type="InterPro" id="IPR052048">
    <property type="entry name" value="ST_Response_Regulator"/>
</dbReference>